<dbReference type="InterPro" id="IPR043129">
    <property type="entry name" value="ATPase_NBD"/>
</dbReference>
<accession>T1ADZ4</accession>
<sequence length="154" mass="16938">MKAVLLDERGAIAAQTSAGLEVSRPTPGFSEQDPRHWWQATVRAVQAVPQGVRAAIRAVGLSGQMHGATLLDAHDRPLRPAILWNDGRSAEECVELERREPAARSITGNIMMPGFTAPKLLWVARHEPDVFRRTAHVLLPKDYVPAVPDGRARQ</sequence>
<feature type="domain" description="Carbohydrate kinase FGGY N-terminal" evidence="3">
    <location>
        <begin position="1"/>
        <end position="144"/>
    </location>
</feature>
<dbReference type="GO" id="GO:0005975">
    <property type="term" value="P:carbohydrate metabolic process"/>
    <property type="evidence" value="ECO:0007669"/>
    <property type="project" value="InterPro"/>
</dbReference>
<dbReference type="Pfam" id="PF00370">
    <property type="entry name" value="FGGY_N"/>
    <property type="match status" value="1"/>
</dbReference>
<dbReference type="AlphaFoldDB" id="T1ADZ4"/>
<dbReference type="EMBL" id="AUZX01012196">
    <property type="protein sequence ID" value="EQD40085.1"/>
    <property type="molecule type" value="Genomic_DNA"/>
</dbReference>
<dbReference type="InterPro" id="IPR018483">
    <property type="entry name" value="Carb_kinase_FGGY_CS"/>
</dbReference>
<dbReference type="SUPFAM" id="SSF53067">
    <property type="entry name" value="Actin-like ATPase domain"/>
    <property type="match status" value="1"/>
</dbReference>
<name>T1ADZ4_9ZZZZ</name>
<evidence type="ECO:0000313" key="4">
    <source>
        <dbReference type="EMBL" id="EQD40085.1"/>
    </source>
</evidence>
<evidence type="ECO:0000256" key="2">
    <source>
        <dbReference type="ARBA" id="ARBA00022777"/>
    </source>
</evidence>
<comment type="caution">
    <text evidence="4">The sequence shown here is derived from an EMBL/GenBank/DDBJ whole genome shotgun (WGS) entry which is preliminary data.</text>
</comment>
<dbReference type="Gene3D" id="3.30.420.40">
    <property type="match status" value="1"/>
</dbReference>
<proteinExistence type="predicted"/>
<reference evidence="4" key="1">
    <citation type="submission" date="2013-08" db="EMBL/GenBank/DDBJ databases">
        <authorList>
            <person name="Mendez C."/>
            <person name="Richter M."/>
            <person name="Ferrer M."/>
            <person name="Sanchez J."/>
        </authorList>
    </citation>
    <scope>NUCLEOTIDE SEQUENCE</scope>
</reference>
<dbReference type="PROSITE" id="PS00933">
    <property type="entry name" value="FGGY_KINASES_1"/>
    <property type="match status" value="1"/>
</dbReference>
<evidence type="ECO:0000256" key="1">
    <source>
        <dbReference type="ARBA" id="ARBA00022679"/>
    </source>
</evidence>
<keyword evidence="2 4" id="KW-0418">Kinase</keyword>
<dbReference type="GO" id="GO:0016773">
    <property type="term" value="F:phosphotransferase activity, alcohol group as acceptor"/>
    <property type="evidence" value="ECO:0007669"/>
    <property type="project" value="InterPro"/>
</dbReference>
<dbReference type="PANTHER" id="PTHR43095">
    <property type="entry name" value="SUGAR KINASE"/>
    <property type="match status" value="1"/>
</dbReference>
<dbReference type="InterPro" id="IPR050406">
    <property type="entry name" value="FGGY_Carb_Kinase"/>
</dbReference>
<gene>
    <name evidence="4" type="ORF">B1A_16594</name>
</gene>
<organism evidence="4">
    <name type="scientific">mine drainage metagenome</name>
    <dbReference type="NCBI Taxonomy" id="410659"/>
    <lineage>
        <taxon>unclassified sequences</taxon>
        <taxon>metagenomes</taxon>
        <taxon>ecological metagenomes</taxon>
    </lineage>
</organism>
<dbReference type="GO" id="GO:0016301">
    <property type="term" value="F:kinase activity"/>
    <property type="evidence" value="ECO:0007669"/>
    <property type="project" value="UniProtKB-KW"/>
</dbReference>
<dbReference type="PANTHER" id="PTHR43095:SF6">
    <property type="entry name" value="XYLULOSE KINASE"/>
    <property type="match status" value="1"/>
</dbReference>
<evidence type="ECO:0000259" key="3">
    <source>
        <dbReference type="Pfam" id="PF00370"/>
    </source>
</evidence>
<protein>
    <submittedName>
        <fullName evidence="4">Xylulokinase</fullName>
    </submittedName>
</protein>
<keyword evidence="1" id="KW-0808">Transferase</keyword>
<dbReference type="InterPro" id="IPR018484">
    <property type="entry name" value="FGGY_N"/>
</dbReference>
<reference evidence="4" key="2">
    <citation type="journal article" date="2014" name="ISME J.">
        <title>Microbial stratification in low pH oxic and suboxic macroscopic growths along an acid mine drainage.</title>
        <authorList>
            <person name="Mendez-Garcia C."/>
            <person name="Mesa V."/>
            <person name="Sprenger R.R."/>
            <person name="Richter M."/>
            <person name="Diez M.S."/>
            <person name="Solano J."/>
            <person name="Bargiela R."/>
            <person name="Golyshina O.V."/>
            <person name="Manteca A."/>
            <person name="Ramos J.L."/>
            <person name="Gallego J.R."/>
            <person name="Llorente I."/>
            <person name="Martins Dos Santos V.A."/>
            <person name="Jensen O.N."/>
            <person name="Pelaez A.I."/>
            <person name="Sanchez J."/>
            <person name="Ferrer M."/>
        </authorList>
    </citation>
    <scope>NUCLEOTIDE SEQUENCE</scope>
</reference>